<keyword evidence="2" id="KW-1185">Reference proteome</keyword>
<comment type="caution">
    <text evidence="1">The sequence shown here is derived from an EMBL/GenBank/DDBJ whole genome shotgun (WGS) entry which is preliminary data.</text>
</comment>
<gene>
    <name evidence="1" type="ORF">ACFPOH_06405</name>
</gene>
<protein>
    <submittedName>
        <fullName evidence="1">Uncharacterized protein</fullName>
    </submittedName>
</protein>
<dbReference type="Proteomes" id="UP001595978">
    <property type="component" value="Unassembled WGS sequence"/>
</dbReference>
<sequence>MKKKMIALIVSLLLFLILFFAGYLYYMLHSDMEVRTEIRPIDDETYQTLGALEYVDHPEQKNFRNLLFTFKFKYSDGVENIQTELTEPFSQLLTTDVYWSGEGFEYDDTKRKEYTAKQEIVLYMGEISEDELIDLLNEGMFIVTWTEDGKEKRKEFKIGETAIFIQ</sequence>
<name>A0ABW0RBG3_9BACL</name>
<dbReference type="RefSeq" id="WP_342581611.1">
    <property type="nucleotide sequence ID" value="NZ_JBHSNQ010000049.1"/>
</dbReference>
<evidence type="ECO:0000313" key="2">
    <source>
        <dbReference type="Proteomes" id="UP001595978"/>
    </source>
</evidence>
<accession>A0ABW0RBG3</accession>
<proteinExistence type="predicted"/>
<reference evidence="2" key="1">
    <citation type="journal article" date="2019" name="Int. J. Syst. Evol. Microbiol.">
        <title>The Global Catalogue of Microorganisms (GCM) 10K type strain sequencing project: providing services to taxonomists for standard genome sequencing and annotation.</title>
        <authorList>
            <consortium name="The Broad Institute Genomics Platform"/>
            <consortium name="The Broad Institute Genome Sequencing Center for Infectious Disease"/>
            <person name="Wu L."/>
            <person name="Ma J."/>
        </authorList>
    </citation>
    <scope>NUCLEOTIDE SEQUENCE [LARGE SCALE GENOMIC DNA]</scope>
    <source>
        <strain evidence="2">CCUG 56331</strain>
    </source>
</reference>
<evidence type="ECO:0000313" key="1">
    <source>
        <dbReference type="EMBL" id="MFC5541412.1"/>
    </source>
</evidence>
<organism evidence="1 2">
    <name type="scientific">Ureibacillus suwonensis</name>
    <dbReference type="NCBI Taxonomy" id="313007"/>
    <lineage>
        <taxon>Bacteria</taxon>
        <taxon>Bacillati</taxon>
        <taxon>Bacillota</taxon>
        <taxon>Bacilli</taxon>
        <taxon>Bacillales</taxon>
        <taxon>Caryophanaceae</taxon>
        <taxon>Ureibacillus</taxon>
    </lineage>
</organism>
<dbReference type="EMBL" id="JBHSNQ010000049">
    <property type="protein sequence ID" value="MFC5541412.1"/>
    <property type="molecule type" value="Genomic_DNA"/>
</dbReference>